<proteinExistence type="predicted"/>
<dbReference type="EMBL" id="BAABRR010000014">
    <property type="protein sequence ID" value="GAA5519886.1"/>
    <property type="molecule type" value="Genomic_DNA"/>
</dbReference>
<keyword evidence="3" id="KW-1185">Reference proteome</keyword>
<dbReference type="Proteomes" id="UP001426770">
    <property type="component" value="Unassembled WGS sequence"/>
</dbReference>
<gene>
    <name evidence="2" type="primary">degV</name>
    <name evidence="2" type="ORF">Lsed01_02344</name>
</gene>
<dbReference type="InterPro" id="IPR050270">
    <property type="entry name" value="DegV_domain_contain"/>
</dbReference>
<evidence type="ECO:0000256" key="1">
    <source>
        <dbReference type="ARBA" id="ARBA00023121"/>
    </source>
</evidence>
<dbReference type="RefSeq" id="WP_286215630.1">
    <property type="nucleotide sequence ID" value="NZ_AP027736.1"/>
</dbReference>
<dbReference type="NCBIfam" id="TIGR00762">
    <property type="entry name" value="DegV"/>
    <property type="match status" value="1"/>
</dbReference>
<dbReference type="InterPro" id="IPR003797">
    <property type="entry name" value="DegV"/>
</dbReference>
<keyword evidence="1" id="KW-0446">Lipid-binding</keyword>
<dbReference type="SUPFAM" id="SSF82549">
    <property type="entry name" value="DAK1/DegV-like"/>
    <property type="match status" value="1"/>
</dbReference>
<accession>A0ABP9WMF0</accession>
<dbReference type="Pfam" id="PF02645">
    <property type="entry name" value="DegV"/>
    <property type="match status" value="1"/>
</dbReference>
<sequence length="290" mass="28424">MTVAVVVDSAASIPTDLASARGLTVVPLQVVVDDSARAEGVGIDADQVLAHLVAGDHITTSQPTPAAFDAALAAAAVGGATGVVVVTLSGTLSGTADVARAAAARADLPVEVVDTRTVAMAEGLAALAAADAAASGASLEEVARVARETAAGARCFFTVDGLDHLRRGGRIGPAVATVGRVLGIRPVLEMVEGEVRLVARVRSTVRARAALVEMAEAAVRECVSPAVAAMGVGDDAAVEEAATALEERTPGLSVVRTGVSAVLAVHTGPGTLAVAVADLGADVGAAAPGA</sequence>
<dbReference type="InterPro" id="IPR043168">
    <property type="entry name" value="DegV_C"/>
</dbReference>
<comment type="caution">
    <text evidence="2">The sequence shown here is derived from an EMBL/GenBank/DDBJ whole genome shotgun (WGS) entry which is preliminary data.</text>
</comment>
<dbReference type="PANTHER" id="PTHR33434:SF2">
    <property type="entry name" value="FATTY ACID-BINDING PROTEIN TM_1468"/>
    <property type="match status" value="1"/>
</dbReference>
<name>A0ABP9WMF0_9MICO</name>
<dbReference type="PROSITE" id="PS51482">
    <property type="entry name" value="DEGV"/>
    <property type="match status" value="1"/>
</dbReference>
<dbReference type="Gene3D" id="3.30.1180.10">
    <property type="match status" value="1"/>
</dbReference>
<dbReference type="Gene3D" id="3.40.50.10170">
    <property type="match status" value="1"/>
</dbReference>
<evidence type="ECO:0000313" key="3">
    <source>
        <dbReference type="Proteomes" id="UP001426770"/>
    </source>
</evidence>
<reference evidence="2 3" key="1">
    <citation type="submission" date="2024-02" db="EMBL/GenBank/DDBJ databases">
        <title>Lysinimicrobium sediminis NBRC 112286.</title>
        <authorList>
            <person name="Ichikawa N."/>
            <person name="Katano-Makiyama Y."/>
            <person name="Hidaka K."/>
        </authorList>
    </citation>
    <scope>NUCLEOTIDE SEQUENCE [LARGE SCALE GENOMIC DNA]</scope>
    <source>
        <strain evidence="2 3">NBRC 112286</strain>
    </source>
</reference>
<organism evidence="2 3">
    <name type="scientific">Demequina sediminis</name>
    <dbReference type="NCBI Taxonomy" id="1930058"/>
    <lineage>
        <taxon>Bacteria</taxon>
        <taxon>Bacillati</taxon>
        <taxon>Actinomycetota</taxon>
        <taxon>Actinomycetes</taxon>
        <taxon>Micrococcales</taxon>
        <taxon>Demequinaceae</taxon>
        <taxon>Demequina</taxon>
    </lineage>
</organism>
<evidence type="ECO:0000313" key="2">
    <source>
        <dbReference type="EMBL" id="GAA5519886.1"/>
    </source>
</evidence>
<dbReference type="PANTHER" id="PTHR33434">
    <property type="entry name" value="DEGV DOMAIN-CONTAINING PROTEIN DR_1986-RELATED"/>
    <property type="match status" value="1"/>
</dbReference>
<protein>
    <submittedName>
        <fullName evidence="2">Protein DegV</fullName>
    </submittedName>
</protein>